<gene>
    <name evidence="1" type="ordered locus">Afer_0967</name>
</gene>
<dbReference type="RefSeq" id="WP_015798395.1">
    <property type="nucleotide sequence ID" value="NC_013124.1"/>
</dbReference>
<accession>C7LYU8</accession>
<dbReference type="EMBL" id="CP001631">
    <property type="protein sequence ID" value="ACU53906.1"/>
    <property type="molecule type" value="Genomic_DNA"/>
</dbReference>
<protein>
    <submittedName>
        <fullName evidence="1">Uncharacterized protein</fullName>
    </submittedName>
</protein>
<proteinExistence type="predicted"/>
<dbReference type="STRING" id="525909.Afer_0967"/>
<evidence type="ECO:0000313" key="1">
    <source>
        <dbReference type="EMBL" id="ACU53906.1"/>
    </source>
</evidence>
<keyword evidence="2" id="KW-1185">Reference proteome</keyword>
<name>C7LYU8_ACIFD</name>
<dbReference type="HOGENOM" id="CLU_1170168_0_0_11"/>
<organism evidence="1 2">
    <name type="scientific">Acidimicrobium ferrooxidans (strain DSM 10331 / JCM 15462 / NBRC 103882 / ICP)</name>
    <dbReference type="NCBI Taxonomy" id="525909"/>
    <lineage>
        <taxon>Bacteria</taxon>
        <taxon>Bacillati</taxon>
        <taxon>Actinomycetota</taxon>
        <taxon>Acidimicrobiia</taxon>
        <taxon>Acidimicrobiales</taxon>
        <taxon>Acidimicrobiaceae</taxon>
        <taxon>Acidimicrobium</taxon>
    </lineage>
</organism>
<reference evidence="1 2" key="1">
    <citation type="journal article" date="2009" name="Stand. Genomic Sci.">
        <title>Complete genome sequence of Acidimicrobium ferrooxidans type strain (ICP).</title>
        <authorList>
            <person name="Clum A."/>
            <person name="Nolan M."/>
            <person name="Lang E."/>
            <person name="Glavina Del Rio T."/>
            <person name="Tice H."/>
            <person name="Copeland A."/>
            <person name="Cheng J.F."/>
            <person name="Lucas S."/>
            <person name="Chen F."/>
            <person name="Bruce D."/>
            <person name="Goodwin L."/>
            <person name="Pitluck S."/>
            <person name="Ivanova N."/>
            <person name="Mavrommatis K."/>
            <person name="Mikhailova N."/>
            <person name="Pati A."/>
            <person name="Chen A."/>
            <person name="Palaniappan K."/>
            <person name="Goker M."/>
            <person name="Spring S."/>
            <person name="Land M."/>
            <person name="Hauser L."/>
            <person name="Chang Y.J."/>
            <person name="Jeffries C.C."/>
            <person name="Chain P."/>
            <person name="Bristow J."/>
            <person name="Eisen J.A."/>
            <person name="Markowitz V."/>
            <person name="Hugenholtz P."/>
            <person name="Kyrpides N.C."/>
            <person name="Klenk H.P."/>
            <person name="Lapidus A."/>
        </authorList>
    </citation>
    <scope>NUCLEOTIDE SEQUENCE [LARGE SCALE GENOMIC DNA]</scope>
    <source>
        <strain evidence="2">DSM 10331 / JCM 15462 / NBRC 103882 / ICP</strain>
    </source>
</reference>
<sequence length="230" mass="24963">MSVVSSQLCDLESVRAFLEAFDEQAGSATRARLLERAHERRARVRRALELGDADLVLETQVASRRRRRTLAGLLARDELEALCRDVAAGMGEARALEDDPRREVVEFVRELVHLWDPAKVALWTSWVWAPDDETGALALMVEDPAALLGADDAEVAARVGEASRYLAAVLEAAGLGVDAADPLSFDVAAAAVWATYAVTVVRLRMTKEFTQLLPPAAGFAERALGLAREG</sequence>
<dbReference type="AlphaFoldDB" id="C7LYU8"/>
<dbReference type="KEGG" id="afo:Afer_0967"/>
<dbReference type="Proteomes" id="UP000000771">
    <property type="component" value="Chromosome"/>
</dbReference>
<dbReference type="eggNOG" id="ENOG50331H2">
    <property type="taxonomic scope" value="Bacteria"/>
</dbReference>
<evidence type="ECO:0000313" key="2">
    <source>
        <dbReference type="Proteomes" id="UP000000771"/>
    </source>
</evidence>
<dbReference type="OrthoDB" id="5791859at2"/>